<evidence type="ECO:0000313" key="2">
    <source>
        <dbReference type="EMBL" id="EST46334.1"/>
    </source>
</evidence>
<protein>
    <recommendedName>
        <fullName evidence="5">Centriolar and ciliogenesis-associated protein HYLS1 C-terminal domain-containing protein</fullName>
    </recommendedName>
</protein>
<evidence type="ECO:0000256" key="1">
    <source>
        <dbReference type="SAM" id="MobiDB-lite"/>
    </source>
</evidence>
<keyword evidence="4" id="KW-1185">Reference proteome</keyword>
<reference evidence="2 3" key="1">
    <citation type="journal article" date="2014" name="PLoS Genet.">
        <title>The Genome of Spironucleus salmonicida Highlights a Fish Pathogen Adapted to Fluctuating Environments.</title>
        <authorList>
            <person name="Xu F."/>
            <person name="Jerlstrom-Hultqvist J."/>
            <person name="Einarsson E."/>
            <person name="Astvaldsson A."/>
            <person name="Svard S.G."/>
            <person name="Andersson J.O."/>
        </authorList>
    </citation>
    <scope>NUCLEOTIDE SEQUENCE</scope>
    <source>
        <strain evidence="3">ATCC 50377</strain>
    </source>
</reference>
<sequence length="260" mass="30522">MSDLDLQTIRRYLEEMGFPDLPDEQVMALQKDVMARLKQEPEKPQQNKFTNDYYEESEDEQIYKKSSNDTPSPPKLQQGKDINETSEDEEISDDTKFARMYSENPHQNQSRNTQRQHPQQSIESDDSDQYVPVFKKQTRKPVDKKPIRMAKEDLLRQQLLESSSSDEESHYQPKQSYQSTYQSTLRTTGHTRINGLLGPNQYTLSEKKKRKADPVSNFHKYQARWSIQGAPQERAQRNWSNKQKGVQKTSTITTTGRYYE</sequence>
<evidence type="ECO:0008006" key="5">
    <source>
        <dbReference type="Google" id="ProtNLM"/>
    </source>
</evidence>
<evidence type="ECO:0000313" key="3">
    <source>
        <dbReference type="EMBL" id="KAH0571928.1"/>
    </source>
</evidence>
<dbReference type="EMBL" id="KI546077">
    <property type="protein sequence ID" value="EST46334.1"/>
    <property type="molecule type" value="Genomic_DNA"/>
</dbReference>
<dbReference type="EMBL" id="AUWU02000006">
    <property type="protein sequence ID" value="KAH0571928.1"/>
    <property type="molecule type" value="Genomic_DNA"/>
</dbReference>
<dbReference type="VEuPathDB" id="GiardiaDB:SS50377_26128"/>
<name>V6LZR0_9EUKA</name>
<proteinExistence type="predicted"/>
<evidence type="ECO:0000313" key="4">
    <source>
        <dbReference type="Proteomes" id="UP000018208"/>
    </source>
</evidence>
<feature type="compositionally biased region" description="Basic and acidic residues" evidence="1">
    <location>
        <begin position="33"/>
        <end position="45"/>
    </location>
</feature>
<feature type="compositionally biased region" description="Basic and acidic residues" evidence="1">
    <location>
        <begin position="140"/>
        <end position="155"/>
    </location>
</feature>
<feature type="compositionally biased region" description="Polar residues" evidence="1">
    <location>
        <begin position="172"/>
        <end position="183"/>
    </location>
</feature>
<gene>
    <name evidence="2" type="ORF">SS50377_13645</name>
    <name evidence="3" type="ORF">SS50377_26128</name>
</gene>
<reference evidence="3" key="2">
    <citation type="submission" date="2020-12" db="EMBL/GenBank/DDBJ databases">
        <title>New Spironucleus salmonicida genome in near-complete chromosomes.</title>
        <authorList>
            <person name="Xu F."/>
            <person name="Kurt Z."/>
            <person name="Jimenez-Gonzalez A."/>
            <person name="Astvaldsson A."/>
            <person name="Andersson J.O."/>
            <person name="Svard S.G."/>
        </authorList>
    </citation>
    <scope>NUCLEOTIDE SEQUENCE</scope>
    <source>
        <strain evidence="3">ATCC 50377</strain>
    </source>
</reference>
<feature type="region of interest" description="Disordered" evidence="1">
    <location>
        <begin position="32"/>
        <end position="183"/>
    </location>
</feature>
<feature type="compositionally biased region" description="Polar residues" evidence="1">
    <location>
        <begin position="237"/>
        <end position="260"/>
    </location>
</feature>
<feature type="compositionally biased region" description="Polar residues" evidence="1">
    <location>
        <begin position="104"/>
        <end position="122"/>
    </location>
</feature>
<dbReference type="Proteomes" id="UP000018208">
    <property type="component" value="Unassembled WGS sequence"/>
</dbReference>
<feature type="region of interest" description="Disordered" evidence="1">
    <location>
        <begin position="222"/>
        <end position="260"/>
    </location>
</feature>
<accession>V6LZR0</accession>
<dbReference type="AlphaFoldDB" id="V6LZR0"/>
<organism evidence="2">
    <name type="scientific">Spironucleus salmonicida</name>
    <dbReference type="NCBI Taxonomy" id="348837"/>
    <lineage>
        <taxon>Eukaryota</taxon>
        <taxon>Metamonada</taxon>
        <taxon>Diplomonadida</taxon>
        <taxon>Hexamitidae</taxon>
        <taxon>Hexamitinae</taxon>
        <taxon>Spironucleus</taxon>
    </lineage>
</organism>